<dbReference type="PANTHER" id="PTHR22930">
    <property type="match status" value="1"/>
</dbReference>
<proteinExistence type="inferred from homology"/>
<name>A0A1Q3BMH5_CEPFO</name>
<dbReference type="InParanoid" id="A0A1Q3BMH5"/>
<dbReference type="PANTHER" id="PTHR22930:SF281">
    <property type="entry name" value="NUCLEASE"/>
    <property type="match status" value="1"/>
</dbReference>
<dbReference type="EMBL" id="BDDD01000704">
    <property type="protein sequence ID" value="GAV69231.1"/>
    <property type="molecule type" value="Genomic_DNA"/>
</dbReference>
<dbReference type="STRING" id="3775.A0A1Q3BMH5"/>
<organism evidence="9 10">
    <name type="scientific">Cephalotus follicularis</name>
    <name type="common">Albany pitcher plant</name>
    <dbReference type="NCBI Taxonomy" id="3775"/>
    <lineage>
        <taxon>Eukaryota</taxon>
        <taxon>Viridiplantae</taxon>
        <taxon>Streptophyta</taxon>
        <taxon>Embryophyta</taxon>
        <taxon>Tracheophyta</taxon>
        <taxon>Spermatophyta</taxon>
        <taxon>Magnoliopsida</taxon>
        <taxon>eudicotyledons</taxon>
        <taxon>Gunneridae</taxon>
        <taxon>Pentapetalae</taxon>
        <taxon>rosids</taxon>
        <taxon>fabids</taxon>
        <taxon>Oxalidales</taxon>
        <taxon>Cephalotaceae</taxon>
        <taxon>Cephalotus</taxon>
    </lineage>
</organism>
<keyword evidence="6" id="KW-0378">Hydrolase</keyword>
<keyword evidence="4" id="KW-0540">Nuclease</keyword>
<dbReference type="GO" id="GO:0046872">
    <property type="term" value="F:metal ion binding"/>
    <property type="evidence" value="ECO:0007669"/>
    <property type="project" value="UniProtKB-KW"/>
</dbReference>
<dbReference type="GO" id="GO:0005634">
    <property type="term" value="C:nucleus"/>
    <property type="evidence" value="ECO:0007669"/>
    <property type="project" value="UniProtKB-SubCell"/>
</dbReference>
<feature type="non-terminal residue" evidence="9">
    <location>
        <position position="1"/>
    </location>
</feature>
<dbReference type="AlphaFoldDB" id="A0A1Q3BMH5"/>
<dbReference type="Pfam" id="PF13359">
    <property type="entry name" value="DDE_Tnp_4"/>
    <property type="match status" value="1"/>
</dbReference>
<dbReference type="GO" id="GO:0016787">
    <property type="term" value="F:hydrolase activity"/>
    <property type="evidence" value="ECO:0007669"/>
    <property type="project" value="UniProtKB-KW"/>
</dbReference>
<comment type="cofactor">
    <cofactor evidence="1">
        <name>a divalent metal cation</name>
        <dbReference type="ChEBI" id="CHEBI:60240"/>
    </cofactor>
</comment>
<comment type="subcellular location">
    <subcellularLocation>
        <location evidence="2">Nucleus</location>
    </subcellularLocation>
</comment>
<dbReference type="Proteomes" id="UP000187406">
    <property type="component" value="Unassembled WGS sequence"/>
</dbReference>
<evidence type="ECO:0000256" key="7">
    <source>
        <dbReference type="ARBA" id="ARBA00023242"/>
    </source>
</evidence>
<reference evidence="10" key="1">
    <citation type="submission" date="2016-04" db="EMBL/GenBank/DDBJ databases">
        <title>Cephalotus genome sequencing.</title>
        <authorList>
            <person name="Fukushima K."/>
            <person name="Hasebe M."/>
            <person name="Fang X."/>
        </authorList>
    </citation>
    <scope>NUCLEOTIDE SEQUENCE [LARGE SCALE GENOMIC DNA]</scope>
    <source>
        <strain evidence="10">cv. St1</strain>
    </source>
</reference>
<dbReference type="OrthoDB" id="1737193at2759"/>
<evidence type="ECO:0000256" key="3">
    <source>
        <dbReference type="ARBA" id="ARBA00006958"/>
    </source>
</evidence>
<evidence type="ECO:0000313" key="9">
    <source>
        <dbReference type="EMBL" id="GAV69231.1"/>
    </source>
</evidence>
<keyword evidence="7" id="KW-0539">Nucleus</keyword>
<protein>
    <submittedName>
        <fullName evidence="9">DDE_4 domain-containing protein</fullName>
    </submittedName>
</protein>
<dbReference type="GO" id="GO:0004518">
    <property type="term" value="F:nuclease activity"/>
    <property type="evidence" value="ECO:0007669"/>
    <property type="project" value="UniProtKB-KW"/>
</dbReference>
<keyword evidence="5" id="KW-0479">Metal-binding</keyword>
<evidence type="ECO:0000313" key="10">
    <source>
        <dbReference type="Proteomes" id="UP000187406"/>
    </source>
</evidence>
<dbReference type="InterPro" id="IPR045249">
    <property type="entry name" value="HARBI1-like"/>
</dbReference>
<evidence type="ECO:0000256" key="4">
    <source>
        <dbReference type="ARBA" id="ARBA00022722"/>
    </source>
</evidence>
<feature type="non-terminal residue" evidence="9">
    <location>
        <position position="172"/>
    </location>
</feature>
<comment type="caution">
    <text evidence="9">The sequence shown here is derived from an EMBL/GenBank/DDBJ whole genome shotgun (WGS) entry which is preliminary data.</text>
</comment>
<evidence type="ECO:0000256" key="1">
    <source>
        <dbReference type="ARBA" id="ARBA00001968"/>
    </source>
</evidence>
<evidence type="ECO:0000256" key="6">
    <source>
        <dbReference type="ARBA" id="ARBA00022801"/>
    </source>
</evidence>
<gene>
    <name evidence="9" type="ORF">CFOL_v3_12732</name>
</gene>
<evidence type="ECO:0000259" key="8">
    <source>
        <dbReference type="Pfam" id="PF13359"/>
    </source>
</evidence>
<dbReference type="InterPro" id="IPR027806">
    <property type="entry name" value="HARBI1_dom"/>
</dbReference>
<comment type="similarity">
    <text evidence="3">Belongs to the HARBI1 family.</text>
</comment>
<feature type="domain" description="DDE Tnp4" evidence="8">
    <location>
        <begin position="6"/>
        <end position="161"/>
    </location>
</feature>
<sequence length="172" mass="19905">NCLGALDGTHIPVHVLDVDKVRYWNRKGELTTNVLACCSHDGLFTYILPGWEGSTADSRILRDAISRTNGLKVPQSQYYLCDAGYTNGEGFLALYWGQRYHLTEFRGRSNRRTKEVFFNMKHSHARNVNLWYSKKKILRTTTWYPPKTLCQIISACCLLHNHIRKTTMIDHL</sequence>
<keyword evidence="10" id="KW-1185">Reference proteome</keyword>
<evidence type="ECO:0000256" key="2">
    <source>
        <dbReference type="ARBA" id="ARBA00004123"/>
    </source>
</evidence>
<evidence type="ECO:0000256" key="5">
    <source>
        <dbReference type="ARBA" id="ARBA00022723"/>
    </source>
</evidence>
<accession>A0A1Q3BMH5</accession>